<dbReference type="GeneID" id="85493321"/>
<proteinExistence type="predicted"/>
<organism evidence="2 3">
    <name type="scientific">Cutaneotrichosporon cavernicola</name>
    <dbReference type="NCBI Taxonomy" id="279322"/>
    <lineage>
        <taxon>Eukaryota</taxon>
        <taxon>Fungi</taxon>
        <taxon>Dikarya</taxon>
        <taxon>Basidiomycota</taxon>
        <taxon>Agaricomycotina</taxon>
        <taxon>Tremellomycetes</taxon>
        <taxon>Trichosporonales</taxon>
        <taxon>Trichosporonaceae</taxon>
        <taxon>Cutaneotrichosporon</taxon>
    </lineage>
</organism>
<reference evidence="2" key="1">
    <citation type="journal article" date="2023" name="BMC Genomics">
        <title>Chromosome-level genome assemblies of Cutaneotrichosporon spp. (Trichosporonales, Basidiomycota) reveal imbalanced evolution between nucleotide sequences and chromosome synteny.</title>
        <authorList>
            <person name="Kobayashi Y."/>
            <person name="Kayamori A."/>
            <person name="Aoki K."/>
            <person name="Shiwa Y."/>
            <person name="Matsutani M."/>
            <person name="Fujita N."/>
            <person name="Sugita T."/>
            <person name="Iwasaki W."/>
            <person name="Tanaka N."/>
            <person name="Takashima M."/>
        </authorList>
    </citation>
    <scope>NUCLEOTIDE SEQUENCE</scope>
    <source>
        <strain evidence="2">HIS019</strain>
    </source>
</reference>
<dbReference type="RefSeq" id="XP_060454716.1">
    <property type="nucleotide sequence ID" value="XM_060597865.1"/>
</dbReference>
<dbReference type="Proteomes" id="UP001233271">
    <property type="component" value="Chromosome 2"/>
</dbReference>
<sequence>MRSSPRPTTPSSRDRGSPRASTTNVNVTTLVRPSHSRTGSAGHLPPLSGRPPPPVHAPPPQAQAGSVRGGRPPALDTDASRSWPATAAGPLLSPPPLEAEAFDVERAARRLRATEGRVNFDEIVPPPQEERPRLGGRRWSLW</sequence>
<feature type="compositionally biased region" description="Polar residues" evidence="1">
    <location>
        <begin position="20"/>
        <end position="39"/>
    </location>
</feature>
<feature type="region of interest" description="Disordered" evidence="1">
    <location>
        <begin position="122"/>
        <end position="142"/>
    </location>
</feature>
<evidence type="ECO:0000313" key="3">
    <source>
        <dbReference type="Proteomes" id="UP001233271"/>
    </source>
</evidence>
<feature type="compositionally biased region" description="Low complexity" evidence="1">
    <location>
        <begin position="1"/>
        <end position="11"/>
    </location>
</feature>
<dbReference type="AlphaFoldDB" id="A0AA48L1D5"/>
<evidence type="ECO:0000313" key="2">
    <source>
        <dbReference type="EMBL" id="BEI89450.1"/>
    </source>
</evidence>
<accession>A0AA48L1D5</accession>
<gene>
    <name evidence="2" type="ORF">CcaverHIS019_0208120</name>
</gene>
<dbReference type="EMBL" id="AP028213">
    <property type="protein sequence ID" value="BEI89450.1"/>
    <property type="molecule type" value="Genomic_DNA"/>
</dbReference>
<evidence type="ECO:0000256" key="1">
    <source>
        <dbReference type="SAM" id="MobiDB-lite"/>
    </source>
</evidence>
<dbReference type="KEGG" id="ccac:CcaHIS019_0208120"/>
<feature type="region of interest" description="Disordered" evidence="1">
    <location>
        <begin position="1"/>
        <end position="97"/>
    </location>
</feature>
<keyword evidence="3" id="KW-1185">Reference proteome</keyword>
<protein>
    <submittedName>
        <fullName evidence="2">Uncharacterized protein</fullName>
    </submittedName>
</protein>
<feature type="compositionally biased region" description="Pro residues" evidence="1">
    <location>
        <begin position="48"/>
        <end position="61"/>
    </location>
</feature>
<name>A0AA48L1D5_9TREE</name>